<name>A0ABW4KAF8_9HYPH</name>
<evidence type="ECO:0000313" key="4">
    <source>
        <dbReference type="Proteomes" id="UP001597308"/>
    </source>
</evidence>
<feature type="domain" description="TNase-like" evidence="2">
    <location>
        <begin position="78"/>
        <end position="153"/>
    </location>
</feature>
<dbReference type="RefSeq" id="WP_378799757.1">
    <property type="nucleotide sequence ID" value="NZ_JBHUER010000008.1"/>
</dbReference>
<dbReference type="InterPro" id="IPR016071">
    <property type="entry name" value="Staphylococal_nuclease_OB-fold"/>
</dbReference>
<evidence type="ECO:0000256" key="1">
    <source>
        <dbReference type="SAM" id="SignalP"/>
    </source>
</evidence>
<feature type="signal peptide" evidence="1">
    <location>
        <begin position="1"/>
        <end position="26"/>
    </location>
</feature>
<comment type="caution">
    <text evidence="3">The sequence shown here is derived from an EMBL/GenBank/DDBJ whole genome shotgun (WGS) entry which is preliminary data.</text>
</comment>
<organism evidence="3 4">
    <name type="scientific">Methylopila henanensis</name>
    <dbReference type="NCBI Taxonomy" id="873516"/>
    <lineage>
        <taxon>Bacteria</taxon>
        <taxon>Pseudomonadati</taxon>
        <taxon>Pseudomonadota</taxon>
        <taxon>Alphaproteobacteria</taxon>
        <taxon>Hyphomicrobiales</taxon>
        <taxon>Methylopilaceae</taxon>
        <taxon>Methylopila</taxon>
    </lineage>
</organism>
<gene>
    <name evidence="3" type="ORF">ACFSCV_11680</name>
</gene>
<accession>A0ABW4KAF8</accession>
<keyword evidence="4" id="KW-1185">Reference proteome</keyword>
<dbReference type="EMBL" id="JBHUER010000008">
    <property type="protein sequence ID" value="MFD1703661.1"/>
    <property type="molecule type" value="Genomic_DNA"/>
</dbReference>
<protein>
    <submittedName>
        <fullName evidence="3">Thermonuclease family protein</fullName>
    </submittedName>
</protein>
<evidence type="ECO:0000259" key="2">
    <source>
        <dbReference type="Pfam" id="PF00565"/>
    </source>
</evidence>
<feature type="chain" id="PRO_5047187339" evidence="1">
    <location>
        <begin position="27"/>
        <end position="164"/>
    </location>
</feature>
<dbReference type="Gene3D" id="2.40.50.90">
    <property type="match status" value="1"/>
</dbReference>
<dbReference type="Pfam" id="PF00565">
    <property type="entry name" value="SNase"/>
    <property type="match status" value="1"/>
</dbReference>
<reference evidence="4" key="1">
    <citation type="journal article" date="2019" name="Int. J. Syst. Evol. Microbiol.">
        <title>The Global Catalogue of Microorganisms (GCM) 10K type strain sequencing project: providing services to taxonomists for standard genome sequencing and annotation.</title>
        <authorList>
            <consortium name="The Broad Institute Genomics Platform"/>
            <consortium name="The Broad Institute Genome Sequencing Center for Infectious Disease"/>
            <person name="Wu L."/>
            <person name="Ma J."/>
        </authorList>
    </citation>
    <scope>NUCLEOTIDE SEQUENCE [LARGE SCALE GENOMIC DNA]</scope>
    <source>
        <strain evidence="4">KCTC 23707</strain>
    </source>
</reference>
<sequence>MFRFSSMIARRLADVLLGAAFGAVLAAAALPQARETPAALERTEPSGAGLAATALSAIDGDTIEARVRAFPGQDIVARIRIDGVDAPERRGRCARETAAAEAAAAALAALVRDRPLTLTQVRGDKYFGRVVARVSAAGVGDLAGALVRAGHGRPYDGGRRESWC</sequence>
<dbReference type="InterPro" id="IPR035437">
    <property type="entry name" value="SNase_OB-fold_sf"/>
</dbReference>
<evidence type="ECO:0000313" key="3">
    <source>
        <dbReference type="EMBL" id="MFD1703661.1"/>
    </source>
</evidence>
<proteinExistence type="predicted"/>
<dbReference type="Proteomes" id="UP001597308">
    <property type="component" value="Unassembled WGS sequence"/>
</dbReference>
<keyword evidence="1" id="KW-0732">Signal</keyword>
<dbReference type="SUPFAM" id="SSF50199">
    <property type="entry name" value="Staphylococcal nuclease"/>
    <property type="match status" value="1"/>
</dbReference>